<organism evidence="2 3">
    <name type="scientific">Eimeria tenella</name>
    <name type="common">Coccidian parasite</name>
    <dbReference type="NCBI Taxonomy" id="5802"/>
    <lineage>
        <taxon>Eukaryota</taxon>
        <taxon>Sar</taxon>
        <taxon>Alveolata</taxon>
        <taxon>Apicomplexa</taxon>
        <taxon>Conoidasida</taxon>
        <taxon>Coccidia</taxon>
        <taxon>Eucoccidiorida</taxon>
        <taxon>Eimeriorina</taxon>
        <taxon>Eimeriidae</taxon>
        <taxon>Eimeria</taxon>
    </lineage>
</organism>
<name>U6KNL4_EIMTE</name>
<dbReference type="VEuPathDB" id="ToxoDB:ETH_00025175"/>
<dbReference type="AlphaFoldDB" id="U6KNL4"/>
<feature type="compositionally biased region" description="Low complexity" evidence="1">
    <location>
        <begin position="122"/>
        <end position="142"/>
    </location>
</feature>
<accession>U6KNL4</accession>
<feature type="compositionally biased region" description="Low complexity" evidence="1">
    <location>
        <begin position="103"/>
        <end position="112"/>
    </location>
</feature>
<keyword evidence="3" id="KW-1185">Reference proteome</keyword>
<protein>
    <submittedName>
        <fullName evidence="2">Uncharacterized protein</fullName>
    </submittedName>
</protein>
<proteinExistence type="predicted"/>
<feature type="region of interest" description="Disordered" evidence="1">
    <location>
        <begin position="101"/>
        <end position="171"/>
    </location>
</feature>
<dbReference type="EMBL" id="HG673784">
    <property type="protein sequence ID" value="CDJ37847.1"/>
    <property type="molecule type" value="Genomic_DNA"/>
</dbReference>
<evidence type="ECO:0000256" key="1">
    <source>
        <dbReference type="SAM" id="MobiDB-lite"/>
    </source>
</evidence>
<dbReference type="VEuPathDB" id="ToxoDB:ETH2_0300400"/>
<feature type="compositionally biased region" description="Low complexity" evidence="1">
    <location>
        <begin position="152"/>
        <end position="171"/>
    </location>
</feature>
<dbReference type="GeneID" id="25254145"/>
<evidence type="ECO:0000313" key="2">
    <source>
        <dbReference type="EMBL" id="CDJ37847.1"/>
    </source>
</evidence>
<sequence>MTSLDIAMTVEAAAASGVCALQLLQDLAEKATALAAAGTLSSKEQLWIISGFSRIGWEGASSLAAAAPFLVAASRISSCQDTATQQLLQLAAAAVRDWPTSSQQQQQQQQQTRQEEQEEQRQQQQPQHQKQQQHYQQQQQRQGQEEQEEQRQQQQPQQWKQQQQQKEQQQKQQQQQQDTSCTAAHFSAADLAALPFRVYLQLVIALAQAQQQRKVETEHFFLLLRHNLESCSSNDWNELHRLAGLLNIQQHPEWLALTAAAAGRIHRLLQQQQQQRAQQQQQHGKAAGSSSRGITSSSGVEHELDAKDFLESLRMRFGPPSNWGHLPSRKH</sequence>
<reference evidence="2" key="2">
    <citation type="submission" date="2013-10" db="EMBL/GenBank/DDBJ databases">
        <authorList>
            <person name="Aslett M."/>
        </authorList>
    </citation>
    <scope>NUCLEOTIDE SEQUENCE [LARGE SCALE GENOMIC DNA]</scope>
    <source>
        <strain evidence="2">Houghton</strain>
    </source>
</reference>
<dbReference type="Proteomes" id="UP000030747">
    <property type="component" value="Unassembled WGS sequence"/>
</dbReference>
<evidence type="ECO:0000313" key="3">
    <source>
        <dbReference type="Proteomes" id="UP000030747"/>
    </source>
</evidence>
<feature type="region of interest" description="Disordered" evidence="1">
    <location>
        <begin position="270"/>
        <end position="301"/>
    </location>
</feature>
<reference evidence="2" key="1">
    <citation type="submission" date="2013-10" db="EMBL/GenBank/DDBJ databases">
        <title>Genomic analysis of the causative agents of coccidiosis in chickens.</title>
        <authorList>
            <person name="Reid A.J."/>
            <person name="Blake D."/>
            <person name="Billington K."/>
            <person name="Browne H."/>
            <person name="Dunn M."/>
            <person name="Hung S."/>
            <person name="Kawahara F."/>
            <person name="Miranda-Saavedra D."/>
            <person name="Mourier T."/>
            <person name="Nagra H."/>
            <person name="Otto T.D."/>
            <person name="Rawlings N."/>
            <person name="Sanchez A."/>
            <person name="Sanders M."/>
            <person name="Subramaniam C."/>
            <person name="Tay Y."/>
            <person name="Dear P."/>
            <person name="Doerig C."/>
            <person name="Gruber A."/>
            <person name="Parkinson J."/>
            <person name="Shirley M."/>
            <person name="Wan K.L."/>
            <person name="Berriman M."/>
            <person name="Tomley F."/>
            <person name="Pain A."/>
        </authorList>
    </citation>
    <scope>NUCLEOTIDE SEQUENCE [LARGE SCALE GENOMIC DNA]</scope>
    <source>
        <strain evidence="2">Houghton</strain>
    </source>
</reference>
<feature type="compositionally biased region" description="Low complexity" evidence="1">
    <location>
        <begin position="270"/>
        <end position="299"/>
    </location>
</feature>
<dbReference type="RefSeq" id="XP_013228685.1">
    <property type="nucleotide sequence ID" value="XM_013373231.1"/>
</dbReference>
<dbReference type="OrthoDB" id="349008at2759"/>
<gene>
    <name evidence="2" type="ORF">ETH_00025175</name>
</gene>